<reference evidence="3" key="1">
    <citation type="submission" date="2018-11" db="EMBL/GenBank/DDBJ databases">
        <authorList>
            <consortium name="Genoscope - CEA"/>
            <person name="William W."/>
        </authorList>
    </citation>
    <scope>NUCLEOTIDE SEQUENCE</scope>
</reference>
<protein>
    <submittedName>
        <fullName evidence="2">Uncharacterized protein</fullName>
    </submittedName>
</protein>
<sequence length="48" mass="5286">MADEDSGVGRSAEESPNGQYRAYQEKHSLSGGLLVKWIMVRLGCGHHQ</sequence>
<evidence type="ECO:0000313" key="2">
    <source>
        <dbReference type="EMBL" id="CAG7867586.1"/>
    </source>
</evidence>
<name>A0A3P5YLT5_BRACM</name>
<proteinExistence type="predicted"/>
<dbReference type="EMBL" id="LS974625">
    <property type="protein sequence ID" value="CAG7867586.1"/>
    <property type="molecule type" value="Genomic_DNA"/>
</dbReference>
<accession>A0A3P5YLT5</accession>
<feature type="region of interest" description="Disordered" evidence="1">
    <location>
        <begin position="1"/>
        <end position="23"/>
    </location>
</feature>
<dbReference type="AlphaFoldDB" id="A0A3P5YLT5"/>
<dbReference type="Gramene" id="A09p80530.2_BraZ1">
    <property type="protein sequence ID" value="A09p80530.2_BraZ1.CDS"/>
    <property type="gene ID" value="A09g80530.2_BraZ1"/>
</dbReference>
<feature type="non-terminal residue" evidence="3">
    <location>
        <position position="48"/>
    </location>
</feature>
<dbReference type="EMBL" id="LR031568">
    <property type="protein sequence ID" value="VDC64514.1"/>
    <property type="molecule type" value="Genomic_DNA"/>
</dbReference>
<gene>
    <name evidence="3" type="ORF">BRAA09T42125Z</name>
    <name evidence="2" type="ORF">BRAPAZ1V2_A09P80530.2</name>
</gene>
<evidence type="ECO:0000313" key="3">
    <source>
        <dbReference type="EMBL" id="VDC64514.1"/>
    </source>
</evidence>
<dbReference type="Proteomes" id="UP000694005">
    <property type="component" value="Chromosome A09"/>
</dbReference>
<evidence type="ECO:0000256" key="1">
    <source>
        <dbReference type="SAM" id="MobiDB-lite"/>
    </source>
</evidence>
<organism evidence="3">
    <name type="scientific">Brassica campestris</name>
    <name type="common">Field mustard</name>
    <dbReference type="NCBI Taxonomy" id="3711"/>
    <lineage>
        <taxon>Eukaryota</taxon>
        <taxon>Viridiplantae</taxon>
        <taxon>Streptophyta</taxon>
        <taxon>Embryophyta</taxon>
        <taxon>Tracheophyta</taxon>
        <taxon>Spermatophyta</taxon>
        <taxon>Magnoliopsida</taxon>
        <taxon>eudicotyledons</taxon>
        <taxon>Gunneridae</taxon>
        <taxon>Pentapetalae</taxon>
        <taxon>rosids</taxon>
        <taxon>malvids</taxon>
        <taxon>Brassicales</taxon>
        <taxon>Brassicaceae</taxon>
        <taxon>Brassiceae</taxon>
        <taxon>Brassica</taxon>
    </lineage>
</organism>